<gene>
    <name evidence="12" type="ORF">SK128_023823</name>
</gene>
<evidence type="ECO:0000256" key="2">
    <source>
        <dbReference type="ARBA" id="ARBA00006991"/>
    </source>
</evidence>
<dbReference type="SUPFAM" id="SSF57667">
    <property type="entry name" value="beta-beta-alpha zinc fingers"/>
    <property type="match status" value="4"/>
</dbReference>
<dbReference type="InterPro" id="IPR036236">
    <property type="entry name" value="Znf_C2H2_sf"/>
</dbReference>
<evidence type="ECO:0000256" key="5">
    <source>
        <dbReference type="ARBA" id="ARBA00022771"/>
    </source>
</evidence>
<dbReference type="PROSITE" id="PS50157">
    <property type="entry name" value="ZINC_FINGER_C2H2_2"/>
    <property type="match status" value="7"/>
</dbReference>
<dbReference type="GO" id="GO:0003677">
    <property type="term" value="F:DNA binding"/>
    <property type="evidence" value="ECO:0007669"/>
    <property type="project" value="UniProtKB-KW"/>
</dbReference>
<comment type="similarity">
    <text evidence="2">Belongs to the krueppel C2H2-type zinc-finger protein family.</text>
</comment>
<dbReference type="Proteomes" id="UP001381693">
    <property type="component" value="Unassembled WGS sequence"/>
</dbReference>
<feature type="region of interest" description="Disordered" evidence="10">
    <location>
        <begin position="284"/>
        <end position="328"/>
    </location>
</feature>
<dbReference type="PANTHER" id="PTHR24394:SF29">
    <property type="entry name" value="MYONEURIN"/>
    <property type="match status" value="1"/>
</dbReference>
<feature type="domain" description="C2H2-type" evidence="11">
    <location>
        <begin position="229"/>
        <end position="257"/>
    </location>
</feature>
<feature type="domain" description="C2H2-type" evidence="11">
    <location>
        <begin position="201"/>
        <end position="228"/>
    </location>
</feature>
<evidence type="ECO:0000313" key="13">
    <source>
        <dbReference type="Proteomes" id="UP001381693"/>
    </source>
</evidence>
<dbReference type="FunFam" id="3.30.160.60:FF:001158">
    <property type="entry name" value="zinc finger protein 22"/>
    <property type="match status" value="1"/>
</dbReference>
<dbReference type="PROSITE" id="PS00028">
    <property type="entry name" value="ZINC_FINGER_C2H2_1"/>
    <property type="match status" value="6"/>
</dbReference>
<reference evidence="12 13" key="1">
    <citation type="submission" date="2023-11" db="EMBL/GenBank/DDBJ databases">
        <title>Halocaridina rubra genome assembly.</title>
        <authorList>
            <person name="Smith C."/>
        </authorList>
    </citation>
    <scope>NUCLEOTIDE SEQUENCE [LARGE SCALE GENOMIC DNA]</scope>
    <source>
        <strain evidence="12">EP-1</strain>
        <tissue evidence="12">Whole</tissue>
    </source>
</reference>
<sequence length="887" mass="96792">MPSLFKVVGDYRRCGNLKHDVIVNQPLQVQVAVPTVQMIAALATQTPASTPISNPPAGPLTVDAPVSAIPVKGKKSKKPSSTDDVERNNHCEECGASFASTCNLRSHMRIHSGVRPHECEVCGKAFLQSSNLKAHKRVHTGERPYQCSECGQTFSRSSHLVGHKRTHTGERPYICGICGEAFYTSSQLRNHVRRHTGEKPYVCKHCGETFSQNVELKVHIRYHTGERPFKCLECDLSYISARELKAHRKGSHYGSKPFACDMCNRCFRTKLFLEKHLLRCSGPRIKRPKGRPRKYPRIEGEAAPWKTPKKPKNRIPAAPTDRATRSKSKALQIEQMKKDGKATCKEEKTDVSNSLSTTEYVTTLSSESLSKKLRSCEVVSDQPKTPDSIDVLPINPPLKHEVFSDEQITQLPMVQLMLENLSSGAEGISLQSSPSNTLHSLHHALSQQTEQLGVMDLSGQQIHSNGHSGGDTLAMLTSQLSQGSVLSSEEQMPVVPSRQHVSSDHRSLDNIIENQLQMDAHQKLPVITAHQQSVNTVPLSVVTSLTQAVDQTMTSLPLVSAHQQTLSNSLGLVNSHQQSVSAHNQQLLSVPVHQHLPTILGHHSSTGAAAHQHIPSVTAHQNLSTFASQNINNVEAHQQLLAVSTQNFVSGSAEEQASSANALQNTVTAHQNIPLVNTHLISSTTTAHQNLPVVKAHHQITAVSGQQLSTTGHQPLATGLINQQVVNTHQQLPVVSAHQQIVTTNQQISGANLSQSLPIVAAHQCYNVHQQQHISAVPAHQTVSSISQQQMPIVSAHQQNSGSHHSSVAVTAQRHQNAHLPGLVVAAHQQTPAVSHYKHQDLLQEDDKSQVIYEGGQPFVVDLSSPALTSQVSLVNQTVTSTPYART</sequence>
<evidence type="ECO:0000256" key="1">
    <source>
        <dbReference type="ARBA" id="ARBA00004123"/>
    </source>
</evidence>
<keyword evidence="3" id="KW-0479">Metal-binding</keyword>
<evidence type="ECO:0000313" key="12">
    <source>
        <dbReference type="EMBL" id="KAK7025956.1"/>
    </source>
</evidence>
<keyword evidence="4" id="KW-0677">Repeat</keyword>
<evidence type="ECO:0000256" key="8">
    <source>
        <dbReference type="ARBA" id="ARBA00023242"/>
    </source>
</evidence>
<comment type="subcellular location">
    <subcellularLocation>
        <location evidence="1">Nucleus</location>
    </subcellularLocation>
</comment>
<evidence type="ECO:0000256" key="7">
    <source>
        <dbReference type="ARBA" id="ARBA00023125"/>
    </source>
</evidence>
<comment type="caution">
    <text evidence="12">The sequence shown here is derived from an EMBL/GenBank/DDBJ whole genome shotgun (WGS) entry which is preliminary data.</text>
</comment>
<proteinExistence type="inferred from homology"/>
<dbReference type="GO" id="GO:0008270">
    <property type="term" value="F:zinc ion binding"/>
    <property type="evidence" value="ECO:0007669"/>
    <property type="project" value="UniProtKB-KW"/>
</dbReference>
<keyword evidence="7" id="KW-0238">DNA-binding</keyword>
<dbReference type="Pfam" id="PF00096">
    <property type="entry name" value="zf-C2H2"/>
    <property type="match status" value="5"/>
</dbReference>
<feature type="domain" description="C2H2-type" evidence="11">
    <location>
        <begin position="117"/>
        <end position="144"/>
    </location>
</feature>
<feature type="compositionally biased region" description="Basic residues" evidence="10">
    <location>
        <begin position="284"/>
        <end position="295"/>
    </location>
</feature>
<dbReference type="FunFam" id="3.30.160.60:FF:000176">
    <property type="entry name" value="zinc finger protein 70"/>
    <property type="match status" value="1"/>
</dbReference>
<keyword evidence="13" id="KW-1185">Reference proteome</keyword>
<dbReference type="FunFam" id="3.30.160.60:FF:002343">
    <property type="entry name" value="Zinc finger protein 33A"/>
    <property type="match status" value="1"/>
</dbReference>
<feature type="domain" description="C2H2-type" evidence="11">
    <location>
        <begin position="89"/>
        <end position="116"/>
    </location>
</feature>
<keyword evidence="5 9" id="KW-0863">Zinc-finger</keyword>
<feature type="domain" description="C2H2-type" evidence="11">
    <location>
        <begin position="258"/>
        <end position="285"/>
    </location>
</feature>
<dbReference type="GO" id="GO:0005634">
    <property type="term" value="C:nucleus"/>
    <property type="evidence" value="ECO:0007669"/>
    <property type="project" value="UniProtKB-SubCell"/>
</dbReference>
<dbReference type="FunFam" id="3.30.160.60:FF:001498">
    <property type="entry name" value="Zinc finger protein 404"/>
    <property type="match status" value="1"/>
</dbReference>
<keyword evidence="6" id="KW-0862">Zinc</keyword>
<name>A0AAN8WB96_HALRR</name>
<evidence type="ECO:0000256" key="6">
    <source>
        <dbReference type="ARBA" id="ARBA00022833"/>
    </source>
</evidence>
<evidence type="ECO:0000256" key="3">
    <source>
        <dbReference type="ARBA" id="ARBA00022723"/>
    </source>
</evidence>
<organism evidence="12 13">
    <name type="scientific">Halocaridina rubra</name>
    <name type="common">Hawaiian red shrimp</name>
    <dbReference type="NCBI Taxonomy" id="373956"/>
    <lineage>
        <taxon>Eukaryota</taxon>
        <taxon>Metazoa</taxon>
        <taxon>Ecdysozoa</taxon>
        <taxon>Arthropoda</taxon>
        <taxon>Crustacea</taxon>
        <taxon>Multicrustacea</taxon>
        <taxon>Malacostraca</taxon>
        <taxon>Eumalacostraca</taxon>
        <taxon>Eucarida</taxon>
        <taxon>Decapoda</taxon>
        <taxon>Pleocyemata</taxon>
        <taxon>Caridea</taxon>
        <taxon>Atyoidea</taxon>
        <taxon>Atyidae</taxon>
        <taxon>Halocaridina</taxon>
    </lineage>
</organism>
<protein>
    <recommendedName>
        <fullName evidence="11">C2H2-type domain-containing protein</fullName>
    </recommendedName>
</protein>
<evidence type="ECO:0000259" key="11">
    <source>
        <dbReference type="PROSITE" id="PS50157"/>
    </source>
</evidence>
<dbReference type="EMBL" id="JAXCGZ010022729">
    <property type="protein sequence ID" value="KAK7025956.1"/>
    <property type="molecule type" value="Genomic_DNA"/>
</dbReference>
<feature type="domain" description="C2H2-type" evidence="11">
    <location>
        <begin position="145"/>
        <end position="172"/>
    </location>
</feature>
<dbReference type="Gene3D" id="3.30.160.60">
    <property type="entry name" value="Classic Zinc Finger"/>
    <property type="match status" value="6"/>
</dbReference>
<dbReference type="InterPro" id="IPR013087">
    <property type="entry name" value="Znf_C2H2_type"/>
</dbReference>
<evidence type="ECO:0000256" key="4">
    <source>
        <dbReference type="ARBA" id="ARBA00022737"/>
    </source>
</evidence>
<dbReference type="GO" id="GO:0000981">
    <property type="term" value="F:DNA-binding transcription factor activity, RNA polymerase II-specific"/>
    <property type="evidence" value="ECO:0007669"/>
    <property type="project" value="TreeGrafter"/>
</dbReference>
<dbReference type="SMART" id="SM00355">
    <property type="entry name" value="ZnF_C2H2"/>
    <property type="match status" value="7"/>
</dbReference>
<evidence type="ECO:0000256" key="10">
    <source>
        <dbReference type="SAM" id="MobiDB-lite"/>
    </source>
</evidence>
<dbReference type="FunFam" id="3.30.160.60:FF:000446">
    <property type="entry name" value="Zinc finger protein"/>
    <property type="match status" value="1"/>
</dbReference>
<dbReference type="AlphaFoldDB" id="A0AAN8WB96"/>
<keyword evidence="8" id="KW-0539">Nucleus</keyword>
<accession>A0AAN8WB96</accession>
<feature type="domain" description="C2H2-type" evidence="11">
    <location>
        <begin position="173"/>
        <end position="200"/>
    </location>
</feature>
<evidence type="ECO:0000256" key="9">
    <source>
        <dbReference type="PROSITE-ProRule" id="PRU00042"/>
    </source>
</evidence>
<dbReference type="PANTHER" id="PTHR24394">
    <property type="entry name" value="ZINC FINGER PROTEIN"/>
    <property type="match status" value="1"/>
</dbReference>